<accession>A0A2X0ULA7</accession>
<gene>
    <name evidence="1" type="ORF">NCTC9935_01967</name>
</gene>
<dbReference type="Proteomes" id="UP000250192">
    <property type="component" value="Unassembled WGS sequence"/>
</dbReference>
<protein>
    <submittedName>
        <fullName evidence="1">Uncharacterized protein</fullName>
    </submittedName>
</protein>
<keyword evidence="2" id="KW-1185">Reference proteome</keyword>
<name>A0A2X0ULA7_9ACTO</name>
<dbReference type="AlphaFoldDB" id="A0A2X0ULA7"/>
<dbReference type="OrthoDB" id="3251363at2"/>
<sequence length="238" mass="26964">MPQELPAANDREHIATQSAYFLTRAPGTGDMLPNSEEGLGERYRCGGDVTMSSAWQMSRGTDPEIRSTNAWLESRYAVPGWGYPAWREDRDHAEIPNSDRYFLDKSEFIRAFDIDGLDHIGHVGLRTLTPIINGTVFPSEFRSGPPANFNELYRQFRLTHAPLPEDVVIEISLRDEDMGSFGQTPQVRVLERAMADNWVPMTIDELITQRIIEGVSEHVGEVRDVDWESLYGYFLGPS</sequence>
<reference evidence="1 2" key="1">
    <citation type="submission" date="2018-06" db="EMBL/GenBank/DDBJ databases">
        <authorList>
            <consortium name="Pathogen Informatics"/>
            <person name="Doyle S."/>
        </authorList>
    </citation>
    <scope>NUCLEOTIDE SEQUENCE [LARGE SCALE GENOMIC DNA]</scope>
    <source>
        <strain evidence="1 2">NCTC9935</strain>
    </source>
</reference>
<dbReference type="RefSeq" id="WP_111824414.1">
    <property type="nucleotide sequence ID" value="NZ_CAUQLB010000012.1"/>
</dbReference>
<evidence type="ECO:0000313" key="1">
    <source>
        <dbReference type="EMBL" id="SPT56430.1"/>
    </source>
</evidence>
<evidence type="ECO:0000313" key="2">
    <source>
        <dbReference type="Proteomes" id="UP000250192"/>
    </source>
</evidence>
<organism evidence="1 2">
    <name type="scientific">Schaalia odontolytica</name>
    <dbReference type="NCBI Taxonomy" id="1660"/>
    <lineage>
        <taxon>Bacteria</taxon>
        <taxon>Bacillati</taxon>
        <taxon>Actinomycetota</taxon>
        <taxon>Actinomycetes</taxon>
        <taxon>Actinomycetales</taxon>
        <taxon>Actinomycetaceae</taxon>
        <taxon>Schaalia</taxon>
    </lineage>
</organism>
<dbReference type="GeneID" id="93759044"/>
<dbReference type="EMBL" id="UAPR01000013">
    <property type="protein sequence ID" value="SPT56430.1"/>
    <property type="molecule type" value="Genomic_DNA"/>
</dbReference>
<proteinExistence type="predicted"/>